<dbReference type="SUPFAM" id="SSF48065">
    <property type="entry name" value="DBL homology domain (DH-domain)"/>
    <property type="match status" value="1"/>
</dbReference>
<dbReference type="EMBL" id="KN832569">
    <property type="protein sequence ID" value="KII84804.1"/>
    <property type="molecule type" value="Genomic_DNA"/>
</dbReference>
<feature type="domain" description="DH" evidence="1">
    <location>
        <begin position="1"/>
        <end position="110"/>
    </location>
</feature>
<reference evidence="2 3" key="1">
    <citation type="submission" date="2014-06" db="EMBL/GenBank/DDBJ databases">
        <title>Evolutionary Origins and Diversification of the Mycorrhizal Mutualists.</title>
        <authorList>
            <consortium name="DOE Joint Genome Institute"/>
            <consortium name="Mycorrhizal Genomics Consortium"/>
            <person name="Kohler A."/>
            <person name="Kuo A."/>
            <person name="Nagy L.G."/>
            <person name="Floudas D."/>
            <person name="Copeland A."/>
            <person name="Barry K.W."/>
            <person name="Cichocki N."/>
            <person name="Veneault-Fourrey C."/>
            <person name="LaButti K."/>
            <person name="Lindquist E.A."/>
            <person name="Lipzen A."/>
            <person name="Lundell T."/>
            <person name="Morin E."/>
            <person name="Murat C."/>
            <person name="Riley R."/>
            <person name="Ohm R."/>
            <person name="Sun H."/>
            <person name="Tunlid A."/>
            <person name="Henrissat B."/>
            <person name="Grigoriev I.V."/>
            <person name="Hibbett D.S."/>
            <person name="Martin F."/>
        </authorList>
    </citation>
    <scope>NUCLEOTIDE SEQUENCE [LARGE SCALE GENOMIC DNA]</scope>
    <source>
        <strain evidence="2 3">FD-325 SS-3</strain>
    </source>
</reference>
<proteinExistence type="predicted"/>
<dbReference type="Gene3D" id="1.20.900.10">
    <property type="entry name" value="Dbl homology (DH) domain"/>
    <property type="match status" value="1"/>
</dbReference>
<dbReference type="AlphaFoldDB" id="A0A0C9T653"/>
<evidence type="ECO:0000313" key="2">
    <source>
        <dbReference type="EMBL" id="KII84804.1"/>
    </source>
</evidence>
<organism evidence="2 3">
    <name type="scientific">Plicaturopsis crispa FD-325 SS-3</name>
    <dbReference type="NCBI Taxonomy" id="944288"/>
    <lineage>
        <taxon>Eukaryota</taxon>
        <taxon>Fungi</taxon>
        <taxon>Dikarya</taxon>
        <taxon>Basidiomycota</taxon>
        <taxon>Agaricomycotina</taxon>
        <taxon>Agaricomycetes</taxon>
        <taxon>Agaricomycetidae</taxon>
        <taxon>Amylocorticiales</taxon>
        <taxon>Amylocorticiaceae</taxon>
        <taxon>Plicatura</taxon>
        <taxon>Plicaturopsis crispa</taxon>
    </lineage>
</organism>
<dbReference type="HOGENOM" id="CLU_2190118_0_0_1"/>
<evidence type="ECO:0000259" key="1">
    <source>
        <dbReference type="PROSITE" id="PS50010"/>
    </source>
</evidence>
<feature type="non-terminal residue" evidence="2">
    <location>
        <position position="1"/>
    </location>
</feature>
<keyword evidence="3" id="KW-1185">Reference proteome</keyword>
<dbReference type="Proteomes" id="UP000053263">
    <property type="component" value="Unassembled WGS sequence"/>
</dbReference>
<gene>
    <name evidence="2" type="ORF">PLICRDRAFT_62625</name>
</gene>
<dbReference type="PROSITE" id="PS50010">
    <property type="entry name" value="DH_2"/>
    <property type="match status" value="1"/>
</dbReference>
<sequence length="110" mass="12766">IVRLFITPLRVQQSNAWIAGVPTEVARLFDWLEDILNLHSQMLSMLQTARTEQHPIVELLAESIRVFIPRLEVYQPYLVRLEEVADMIRQLMTGETAVSDFGEFVKIQQN</sequence>
<dbReference type="GO" id="GO:0005085">
    <property type="term" value="F:guanyl-nucleotide exchange factor activity"/>
    <property type="evidence" value="ECO:0007669"/>
    <property type="project" value="InterPro"/>
</dbReference>
<feature type="non-terminal residue" evidence="2">
    <location>
        <position position="110"/>
    </location>
</feature>
<accession>A0A0C9T653</accession>
<dbReference type="OrthoDB" id="1716625at2759"/>
<evidence type="ECO:0000313" key="3">
    <source>
        <dbReference type="Proteomes" id="UP000053263"/>
    </source>
</evidence>
<dbReference type="InterPro" id="IPR000219">
    <property type="entry name" value="DH_dom"/>
</dbReference>
<dbReference type="InterPro" id="IPR035899">
    <property type="entry name" value="DBL_dom_sf"/>
</dbReference>
<protein>
    <recommendedName>
        <fullName evidence="1">DH domain-containing protein</fullName>
    </recommendedName>
</protein>
<name>A0A0C9T653_PLICR</name>